<comment type="similarity">
    <text evidence="2">Belongs to the leguminous lectin family.</text>
</comment>
<dbReference type="SUPFAM" id="SSF56112">
    <property type="entry name" value="Protein kinase-like (PK-like)"/>
    <property type="match status" value="1"/>
</dbReference>
<dbReference type="InterPro" id="IPR000719">
    <property type="entry name" value="Prot_kinase_dom"/>
</dbReference>
<dbReference type="SMART" id="SM00220">
    <property type="entry name" value="S_TKc"/>
    <property type="match status" value="1"/>
</dbReference>
<evidence type="ECO:0000256" key="8">
    <source>
        <dbReference type="ARBA" id="ARBA00022741"/>
    </source>
</evidence>
<dbReference type="PROSITE" id="PS50011">
    <property type="entry name" value="PROTEIN_KINASE_DOM"/>
    <property type="match status" value="1"/>
</dbReference>
<dbReference type="InterPro" id="IPR013320">
    <property type="entry name" value="ConA-like_dom_sf"/>
</dbReference>
<keyword evidence="7" id="KW-0430">Lectin</keyword>
<keyword evidence="11 13" id="KW-0472">Membrane</keyword>
<evidence type="ECO:0000256" key="13">
    <source>
        <dbReference type="SAM" id="Phobius"/>
    </source>
</evidence>
<evidence type="ECO:0000256" key="10">
    <source>
        <dbReference type="ARBA" id="ARBA00022989"/>
    </source>
</evidence>
<reference evidence="15" key="1">
    <citation type="submission" date="2018-02" db="EMBL/GenBank/DDBJ databases">
        <authorList>
            <person name="Cohen D.B."/>
            <person name="Kent A.D."/>
        </authorList>
    </citation>
    <scope>NUCLEOTIDE SEQUENCE</scope>
</reference>
<dbReference type="Gene3D" id="3.30.200.20">
    <property type="entry name" value="Phosphorylase Kinase, domain 1"/>
    <property type="match status" value="1"/>
</dbReference>
<proteinExistence type="inferred from homology"/>
<dbReference type="GO" id="GO:0016020">
    <property type="term" value="C:membrane"/>
    <property type="evidence" value="ECO:0007669"/>
    <property type="project" value="UniProtKB-SubCell"/>
</dbReference>
<dbReference type="GO" id="GO:0030246">
    <property type="term" value="F:carbohydrate binding"/>
    <property type="evidence" value="ECO:0007669"/>
    <property type="project" value="UniProtKB-KW"/>
</dbReference>
<dbReference type="SUPFAM" id="SSF49899">
    <property type="entry name" value="Concanavalin A-like lectins/glucanases"/>
    <property type="match status" value="1"/>
</dbReference>
<keyword evidence="10 13" id="KW-1133">Transmembrane helix</keyword>
<protein>
    <recommendedName>
        <fullName evidence="14">Protein kinase domain-containing protein</fullName>
    </recommendedName>
</protein>
<comment type="subcellular location">
    <subcellularLocation>
        <location evidence="1">Membrane</location>
        <topology evidence="1">Single-pass type I membrane protein</topology>
    </subcellularLocation>
</comment>
<evidence type="ECO:0000256" key="12">
    <source>
        <dbReference type="ARBA" id="ARBA00023170"/>
    </source>
</evidence>
<dbReference type="Gene3D" id="1.10.510.10">
    <property type="entry name" value="Transferase(Phosphotransferase) domain 1"/>
    <property type="match status" value="1"/>
</dbReference>
<evidence type="ECO:0000256" key="6">
    <source>
        <dbReference type="ARBA" id="ARBA00022729"/>
    </source>
</evidence>
<evidence type="ECO:0000256" key="11">
    <source>
        <dbReference type="ARBA" id="ARBA00023136"/>
    </source>
</evidence>
<name>A0A2N9H9R4_FAGSY</name>
<dbReference type="CDD" id="cd06899">
    <property type="entry name" value="lectin_legume_LecRK_Arcelin_ConA"/>
    <property type="match status" value="1"/>
</dbReference>
<dbReference type="InterPro" id="IPR050528">
    <property type="entry name" value="L-type_Lectin-RKs"/>
</dbReference>
<dbReference type="InterPro" id="IPR011009">
    <property type="entry name" value="Kinase-like_dom_sf"/>
</dbReference>
<dbReference type="InterPro" id="IPR001220">
    <property type="entry name" value="Legume_lectin_dom"/>
</dbReference>
<evidence type="ECO:0000256" key="4">
    <source>
        <dbReference type="ARBA" id="ARBA00010217"/>
    </source>
</evidence>
<comment type="similarity">
    <text evidence="3">In the N-terminal section; belongs to the leguminous lectin family.</text>
</comment>
<dbReference type="GO" id="GO:0005524">
    <property type="term" value="F:ATP binding"/>
    <property type="evidence" value="ECO:0007669"/>
    <property type="project" value="UniProtKB-KW"/>
</dbReference>
<dbReference type="AlphaFoldDB" id="A0A2N9H9R4"/>
<keyword evidence="9" id="KW-0067">ATP-binding</keyword>
<dbReference type="GO" id="GO:0004672">
    <property type="term" value="F:protein kinase activity"/>
    <property type="evidence" value="ECO:0007669"/>
    <property type="project" value="InterPro"/>
</dbReference>
<evidence type="ECO:0000313" key="15">
    <source>
        <dbReference type="EMBL" id="SPD08411.1"/>
    </source>
</evidence>
<dbReference type="EMBL" id="OIVN01003046">
    <property type="protein sequence ID" value="SPD08411.1"/>
    <property type="molecule type" value="Genomic_DNA"/>
</dbReference>
<dbReference type="PANTHER" id="PTHR27007">
    <property type="match status" value="1"/>
</dbReference>
<dbReference type="Pfam" id="PF00139">
    <property type="entry name" value="Lectin_legB"/>
    <property type="match status" value="1"/>
</dbReference>
<keyword evidence="8" id="KW-0547">Nucleotide-binding</keyword>
<feature type="domain" description="Protein kinase" evidence="14">
    <location>
        <begin position="308"/>
        <end position="589"/>
    </location>
</feature>
<evidence type="ECO:0000256" key="3">
    <source>
        <dbReference type="ARBA" id="ARBA00008536"/>
    </source>
</evidence>
<evidence type="ECO:0000256" key="9">
    <source>
        <dbReference type="ARBA" id="ARBA00022840"/>
    </source>
</evidence>
<organism evidence="15">
    <name type="scientific">Fagus sylvatica</name>
    <name type="common">Beechnut</name>
    <dbReference type="NCBI Taxonomy" id="28930"/>
    <lineage>
        <taxon>Eukaryota</taxon>
        <taxon>Viridiplantae</taxon>
        <taxon>Streptophyta</taxon>
        <taxon>Embryophyta</taxon>
        <taxon>Tracheophyta</taxon>
        <taxon>Spermatophyta</taxon>
        <taxon>Magnoliopsida</taxon>
        <taxon>eudicotyledons</taxon>
        <taxon>Gunneridae</taxon>
        <taxon>Pentapetalae</taxon>
        <taxon>rosids</taxon>
        <taxon>fabids</taxon>
        <taxon>Fagales</taxon>
        <taxon>Fagaceae</taxon>
        <taxon>Fagus</taxon>
    </lineage>
</organism>
<evidence type="ECO:0000256" key="2">
    <source>
        <dbReference type="ARBA" id="ARBA00007606"/>
    </source>
</evidence>
<evidence type="ECO:0000256" key="5">
    <source>
        <dbReference type="ARBA" id="ARBA00022692"/>
    </source>
</evidence>
<feature type="transmembrane region" description="Helical" evidence="13">
    <location>
        <begin position="246"/>
        <end position="265"/>
    </location>
</feature>
<accession>A0A2N9H9R4</accession>
<comment type="similarity">
    <text evidence="4">In the C-terminal section; belongs to the protein kinase superfamily. Ser/Thr protein kinase family.</text>
</comment>
<keyword evidence="5 13" id="KW-0812">Transmembrane</keyword>
<gene>
    <name evidence="15" type="ORF">FSB_LOCUS36293</name>
</gene>
<dbReference type="Gene3D" id="2.60.120.200">
    <property type="match status" value="1"/>
</dbReference>
<dbReference type="Pfam" id="PF00069">
    <property type="entry name" value="Pkinase"/>
    <property type="match status" value="1"/>
</dbReference>
<sequence length="589" mass="66333">MVKFKSLIHHHQRFDPKHKAGRAIFASPIRLYEPLTKTPASFQTTFSFKFTTTDESGGNGLAFVIVPDEFHVGRPGPWLGILNDVCTRYKVFAVEFDTSFDPEFGDPNDDHVGINLGSIVSFKTENSSKANISLHDTNIIHRAWINYDSQRRWIKVHLGSDGEPKPSQPLLSLPLNLSPFLQEYMFVGFSASTGNSAQIHSVLSWNFSSTNQALIPKPSRRICRRNLAQQVSKHTRKDYTEPASSFMIFVSVMVLCTVALICFYFNSKRRDQNAGSILLLFDKKRRPTPPSKPRRYSSLEIFMATRRFSKLEIVGSDSRGVLYRGTLPNGCHVAVKRFSSQFLKSSRLDSTCVLKRIGELAQIIHPNFVSIRGWCCDNNEALIVYDYFQNGSLDRWLFGLGVLPWSRRFKLIKEIAKAVCFLHSKGLAHGNLKTSSVFLDPNYQAVLGDYGFIFFMGESASKVESVASKKRDVFEFGMLVLETIAGKKTVDFDGGDQVEMGLLGFAWSMHERGEKAKVVDERVGPRANMEQVVRVLEIGLSCTLSENNGRPCMEEVVQLLNTQKPIPKLPLSRPVELFRKHSARLGLSA</sequence>
<evidence type="ECO:0000259" key="14">
    <source>
        <dbReference type="PROSITE" id="PS50011"/>
    </source>
</evidence>
<keyword evidence="6" id="KW-0732">Signal</keyword>
<evidence type="ECO:0000256" key="1">
    <source>
        <dbReference type="ARBA" id="ARBA00004479"/>
    </source>
</evidence>
<keyword evidence="12" id="KW-0675">Receptor</keyword>
<evidence type="ECO:0000256" key="7">
    <source>
        <dbReference type="ARBA" id="ARBA00022734"/>
    </source>
</evidence>